<accession>A0ACC0Q078</accession>
<dbReference type="EMBL" id="CM046388">
    <property type="protein sequence ID" value="KAI8570418.1"/>
    <property type="molecule type" value="Genomic_DNA"/>
</dbReference>
<evidence type="ECO:0000313" key="2">
    <source>
        <dbReference type="Proteomes" id="UP001062846"/>
    </source>
</evidence>
<keyword evidence="2" id="KW-1185">Reference proteome</keyword>
<organism evidence="1 2">
    <name type="scientific">Rhododendron molle</name>
    <name type="common">Chinese azalea</name>
    <name type="synonym">Azalea mollis</name>
    <dbReference type="NCBI Taxonomy" id="49168"/>
    <lineage>
        <taxon>Eukaryota</taxon>
        <taxon>Viridiplantae</taxon>
        <taxon>Streptophyta</taxon>
        <taxon>Embryophyta</taxon>
        <taxon>Tracheophyta</taxon>
        <taxon>Spermatophyta</taxon>
        <taxon>Magnoliopsida</taxon>
        <taxon>eudicotyledons</taxon>
        <taxon>Gunneridae</taxon>
        <taxon>Pentapetalae</taxon>
        <taxon>asterids</taxon>
        <taxon>Ericales</taxon>
        <taxon>Ericaceae</taxon>
        <taxon>Ericoideae</taxon>
        <taxon>Rhodoreae</taxon>
        <taxon>Rhododendron</taxon>
    </lineage>
</organism>
<proteinExistence type="predicted"/>
<protein>
    <submittedName>
        <fullName evidence="1">Uncharacterized protein</fullName>
    </submittedName>
</protein>
<evidence type="ECO:0000313" key="1">
    <source>
        <dbReference type="EMBL" id="KAI8570418.1"/>
    </source>
</evidence>
<name>A0ACC0Q078_RHOML</name>
<reference evidence="1" key="1">
    <citation type="submission" date="2022-02" db="EMBL/GenBank/DDBJ databases">
        <title>Plant Genome Project.</title>
        <authorList>
            <person name="Zhang R.-G."/>
        </authorList>
    </citation>
    <scope>NUCLEOTIDE SEQUENCE</scope>
    <source>
        <strain evidence="1">AT1</strain>
    </source>
</reference>
<gene>
    <name evidence="1" type="ORF">RHMOL_Rhmol01G0032300</name>
</gene>
<comment type="caution">
    <text evidence="1">The sequence shown here is derived from an EMBL/GenBank/DDBJ whole genome shotgun (WGS) entry which is preliminary data.</text>
</comment>
<sequence length="212" mass="23422">MWWRSVFAILLLFSFSLPPHSTAKYHRRYLSPPKTLFSPPPSPPNKIHFLPPSPPNKTHSSPPKTTPQKAHGWPPSPPEKTRTHFPPPSPLKTTPENTRFSPPPPNSTSPKTHCSPPTNYTPPKAHVSPASPPQPGTTFSVHSFLVGRSGRIVLGIIAVTIVFLSFLCRKWCHPSVPPPPPPQSSDGRPPPQRPLHFSCLWGFITTSLAYES</sequence>
<dbReference type="Proteomes" id="UP001062846">
    <property type="component" value="Chromosome 1"/>
</dbReference>